<dbReference type="Proteomes" id="UP000233556">
    <property type="component" value="Unassembled WGS sequence"/>
</dbReference>
<dbReference type="EMBL" id="KZ513140">
    <property type="protein sequence ID" value="PKU31237.1"/>
    <property type="molecule type" value="Genomic_DNA"/>
</dbReference>
<keyword evidence="1" id="KW-0175">Coiled coil</keyword>
<sequence length="176" mass="21130">MLLLGTADHIKPQFYFYFIRKRLKDTVEPEIVRRLLKTRCLLKSKLVDFETEMRLFKCFVYVRFHARILEKARQQLQEEILRIQSQLLDEKKKREQHEALVRRLQKRVLLLTKDISKKSALSYIRKFYMTCGSPKMKNLFGKSLSERKQLIESVFNGKKALVCLFQEAQMDLLQEK</sequence>
<gene>
    <name evidence="2" type="ORF">llap_18459</name>
</gene>
<evidence type="ECO:0000313" key="2">
    <source>
        <dbReference type="EMBL" id="PKU31237.1"/>
    </source>
</evidence>
<accession>A0A2I0TBR8</accession>
<evidence type="ECO:0000256" key="1">
    <source>
        <dbReference type="SAM" id="Coils"/>
    </source>
</evidence>
<dbReference type="AlphaFoldDB" id="A0A2I0TBR8"/>
<evidence type="ECO:0000313" key="3">
    <source>
        <dbReference type="Proteomes" id="UP000233556"/>
    </source>
</evidence>
<reference evidence="3" key="2">
    <citation type="submission" date="2017-12" db="EMBL/GenBank/DDBJ databases">
        <title>Genome sequence of the Bar-tailed Godwit (Limosa lapponica baueri).</title>
        <authorList>
            <person name="Lima N.C.B."/>
            <person name="Parody-Merino A.M."/>
            <person name="Battley P.F."/>
            <person name="Fidler A.E."/>
            <person name="Prosdocimi F."/>
        </authorList>
    </citation>
    <scope>NUCLEOTIDE SEQUENCE [LARGE SCALE GENOMIC DNA]</scope>
</reference>
<organism evidence="2 3">
    <name type="scientific">Limosa lapponica baueri</name>
    <dbReference type="NCBI Taxonomy" id="1758121"/>
    <lineage>
        <taxon>Eukaryota</taxon>
        <taxon>Metazoa</taxon>
        <taxon>Chordata</taxon>
        <taxon>Craniata</taxon>
        <taxon>Vertebrata</taxon>
        <taxon>Euteleostomi</taxon>
        <taxon>Archelosauria</taxon>
        <taxon>Archosauria</taxon>
        <taxon>Dinosauria</taxon>
        <taxon>Saurischia</taxon>
        <taxon>Theropoda</taxon>
        <taxon>Coelurosauria</taxon>
        <taxon>Aves</taxon>
        <taxon>Neognathae</taxon>
        <taxon>Neoaves</taxon>
        <taxon>Charadriiformes</taxon>
        <taxon>Scolopacidae</taxon>
        <taxon>Limosa</taxon>
    </lineage>
</organism>
<protein>
    <submittedName>
        <fullName evidence="2">Uncharacterized protein</fullName>
    </submittedName>
</protein>
<dbReference type="InterPro" id="IPR008672">
    <property type="entry name" value="Mad1"/>
</dbReference>
<proteinExistence type="predicted"/>
<feature type="coiled-coil region" evidence="1">
    <location>
        <begin position="66"/>
        <end position="114"/>
    </location>
</feature>
<dbReference type="Pfam" id="PF05557">
    <property type="entry name" value="MAD"/>
    <property type="match status" value="1"/>
</dbReference>
<keyword evidence="3" id="KW-1185">Reference proteome</keyword>
<dbReference type="GO" id="GO:0007094">
    <property type="term" value="P:mitotic spindle assembly checkpoint signaling"/>
    <property type="evidence" value="ECO:0007669"/>
    <property type="project" value="InterPro"/>
</dbReference>
<name>A0A2I0TBR8_LIMLA</name>
<dbReference type="OrthoDB" id="331602at2759"/>
<reference evidence="3" key="1">
    <citation type="submission" date="2017-11" db="EMBL/GenBank/DDBJ databases">
        <authorList>
            <person name="Lima N.C."/>
            <person name="Parody-Merino A.M."/>
            <person name="Battley P.F."/>
            <person name="Fidler A.E."/>
            <person name="Prosdocimi F."/>
        </authorList>
    </citation>
    <scope>NUCLEOTIDE SEQUENCE [LARGE SCALE GENOMIC DNA]</scope>
</reference>